<dbReference type="GO" id="GO:0005549">
    <property type="term" value="F:odorant binding"/>
    <property type="evidence" value="ECO:0007669"/>
    <property type="project" value="InterPro"/>
</dbReference>
<dbReference type="Pfam" id="PF02949">
    <property type="entry name" value="7tm_6"/>
    <property type="match status" value="1"/>
</dbReference>
<feature type="transmembrane region" description="Helical" evidence="10">
    <location>
        <begin position="347"/>
        <end position="375"/>
    </location>
</feature>
<proteinExistence type="inferred from homology"/>
<sequence>MNFKGYKLEKLFIFINITRLFGIIFIWSLQIILIYEKGLSYLLSESAVFMPIGLNITVIGTITVIKFNTIQYTIEYIRKLISSHKESWEFDIVNNELKSATKLVNIFKTFLYLFAIFYVILPFVIDVIRASLGYDNPYKVPLPLDGYLEKIIKRNSTYFITAFLSYFWFMLTVTNYIAFQSLVFYLVSYANGEMKIIKRKFELLSDNGKIINNDWNLKSIIINHQRLIRLIELQKECVGMQLSFQNSISSGTLCLVLYLANKSFSSDTILFGFCSIFLIFLTVLFIIICNQGESIQSESEEMFTSICNTSWFTQKYHVKKDYNLIIMQAKRPLVYDYKGISPINRAAFMLVTIFFIISYHLLLFFFALYVPFFLIPNAMDYI</sequence>
<dbReference type="InterPro" id="IPR004117">
    <property type="entry name" value="7tm6_olfct_rcpt"/>
</dbReference>
<name>A0AAW1DDP3_9HEMI</name>
<keyword evidence="2" id="KW-1003">Cell membrane</keyword>
<keyword evidence="3 10" id="KW-0716">Sensory transduction</keyword>
<evidence type="ECO:0000313" key="11">
    <source>
        <dbReference type="EMBL" id="KAK9509089.1"/>
    </source>
</evidence>
<dbReference type="PANTHER" id="PTHR21137:SF35">
    <property type="entry name" value="ODORANT RECEPTOR 19A-RELATED"/>
    <property type="match status" value="1"/>
</dbReference>
<evidence type="ECO:0000256" key="8">
    <source>
        <dbReference type="ARBA" id="ARBA00023170"/>
    </source>
</evidence>
<keyword evidence="4 10" id="KW-0812">Transmembrane</keyword>
<evidence type="ECO:0000313" key="12">
    <source>
        <dbReference type="Proteomes" id="UP001461498"/>
    </source>
</evidence>
<evidence type="ECO:0000256" key="5">
    <source>
        <dbReference type="ARBA" id="ARBA00022725"/>
    </source>
</evidence>
<keyword evidence="7 10" id="KW-0472">Membrane</keyword>
<comment type="similarity">
    <text evidence="10">Belongs to the insect chemoreceptor superfamily. Heteromeric odorant receptor channel (TC 1.A.69) family.</text>
</comment>
<feature type="transmembrane region" description="Helical" evidence="10">
    <location>
        <begin position="47"/>
        <end position="69"/>
    </location>
</feature>
<dbReference type="Proteomes" id="UP001461498">
    <property type="component" value="Unassembled WGS sequence"/>
</dbReference>
<evidence type="ECO:0000256" key="4">
    <source>
        <dbReference type="ARBA" id="ARBA00022692"/>
    </source>
</evidence>
<keyword evidence="12" id="KW-1185">Reference proteome</keyword>
<protein>
    <recommendedName>
        <fullName evidence="10">Odorant receptor</fullName>
    </recommendedName>
</protein>
<keyword evidence="9 10" id="KW-0807">Transducer</keyword>
<feature type="transmembrane region" description="Helical" evidence="10">
    <location>
        <begin position="238"/>
        <end position="258"/>
    </location>
</feature>
<organism evidence="11 12">
    <name type="scientific">Rhynocoris fuscipes</name>
    <dbReference type="NCBI Taxonomy" id="488301"/>
    <lineage>
        <taxon>Eukaryota</taxon>
        <taxon>Metazoa</taxon>
        <taxon>Ecdysozoa</taxon>
        <taxon>Arthropoda</taxon>
        <taxon>Hexapoda</taxon>
        <taxon>Insecta</taxon>
        <taxon>Pterygota</taxon>
        <taxon>Neoptera</taxon>
        <taxon>Paraneoptera</taxon>
        <taxon>Hemiptera</taxon>
        <taxon>Heteroptera</taxon>
        <taxon>Panheteroptera</taxon>
        <taxon>Cimicomorpha</taxon>
        <taxon>Reduviidae</taxon>
        <taxon>Harpactorinae</taxon>
        <taxon>Harpactorini</taxon>
        <taxon>Rhynocoris</taxon>
    </lineage>
</organism>
<comment type="caution">
    <text evidence="11">The sequence shown here is derived from an EMBL/GenBank/DDBJ whole genome shotgun (WGS) entry which is preliminary data.</text>
</comment>
<reference evidence="11 12" key="1">
    <citation type="submission" date="2022-12" db="EMBL/GenBank/DDBJ databases">
        <title>Chromosome-level genome assembly of true bugs.</title>
        <authorList>
            <person name="Ma L."/>
            <person name="Li H."/>
        </authorList>
    </citation>
    <scope>NUCLEOTIDE SEQUENCE [LARGE SCALE GENOMIC DNA]</scope>
    <source>
        <strain evidence="11">Lab_2022b</strain>
    </source>
</reference>
<gene>
    <name evidence="11" type="ORF">O3M35_006481</name>
</gene>
<dbReference type="GO" id="GO:0004984">
    <property type="term" value="F:olfactory receptor activity"/>
    <property type="evidence" value="ECO:0007669"/>
    <property type="project" value="InterPro"/>
</dbReference>
<feature type="transmembrane region" description="Helical" evidence="10">
    <location>
        <begin position="110"/>
        <end position="132"/>
    </location>
</feature>
<evidence type="ECO:0000256" key="3">
    <source>
        <dbReference type="ARBA" id="ARBA00022606"/>
    </source>
</evidence>
<feature type="transmembrane region" description="Helical" evidence="10">
    <location>
        <begin position="12"/>
        <end position="35"/>
    </location>
</feature>
<dbReference type="AlphaFoldDB" id="A0AAW1DDP3"/>
<feature type="transmembrane region" description="Helical" evidence="10">
    <location>
        <begin position="166"/>
        <end position="190"/>
    </location>
</feature>
<dbReference type="GO" id="GO:0007165">
    <property type="term" value="P:signal transduction"/>
    <property type="evidence" value="ECO:0007669"/>
    <property type="project" value="UniProtKB-KW"/>
</dbReference>
<evidence type="ECO:0000256" key="1">
    <source>
        <dbReference type="ARBA" id="ARBA00004651"/>
    </source>
</evidence>
<accession>A0AAW1DDP3</accession>
<dbReference type="EMBL" id="JAPXFL010000003">
    <property type="protein sequence ID" value="KAK9509089.1"/>
    <property type="molecule type" value="Genomic_DNA"/>
</dbReference>
<comment type="subcellular location">
    <subcellularLocation>
        <location evidence="1 10">Cell membrane</location>
        <topology evidence="1 10">Multi-pass membrane protein</topology>
    </subcellularLocation>
</comment>
<evidence type="ECO:0000256" key="9">
    <source>
        <dbReference type="ARBA" id="ARBA00023224"/>
    </source>
</evidence>
<keyword evidence="8 10" id="KW-0675">Receptor</keyword>
<evidence type="ECO:0000256" key="6">
    <source>
        <dbReference type="ARBA" id="ARBA00022989"/>
    </source>
</evidence>
<dbReference type="GO" id="GO:0005886">
    <property type="term" value="C:plasma membrane"/>
    <property type="evidence" value="ECO:0007669"/>
    <property type="project" value="UniProtKB-SubCell"/>
</dbReference>
<keyword evidence="5 10" id="KW-0552">Olfaction</keyword>
<dbReference type="PANTHER" id="PTHR21137">
    <property type="entry name" value="ODORANT RECEPTOR"/>
    <property type="match status" value="1"/>
</dbReference>
<evidence type="ECO:0000256" key="10">
    <source>
        <dbReference type="RuleBase" id="RU351113"/>
    </source>
</evidence>
<evidence type="ECO:0000256" key="7">
    <source>
        <dbReference type="ARBA" id="ARBA00023136"/>
    </source>
</evidence>
<keyword evidence="6 10" id="KW-1133">Transmembrane helix</keyword>
<evidence type="ECO:0000256" key="2">
    <source>
        <dbReference type="ARBA" id="ARBA00022475"/>
    </source>
</evidence>
<feature type="transmembrane region" description="Helical" evidence="10">
    <location>
        <begin position="270"/>
        <end position="289"/>
    </location>
</feature>